<feature type="signal peptide" evidence="1">
    <location>
        <begin position="1"/>
        <end position="49"/>
    </location>
</feature>
<dbReference type="AlphaFoldDB" id="Q1YH65"/>
<accession>Q1YH65</accession>
<feature type="chain" id="PRO_5004197929" evidence="1">
    <location>
        <begin position="50"/>
        <end position="414"/>
    </location>
</feature>
<keyword evidence="3" id="KW-1185">Reference proteome</keyword>
<keyword evidence="1" id="KW-0732">Signal</keyword>
<organism evidence="2 3">
    <name type="scientific">Aurantimonas manganoxydans (strain ATCC BAA-1229 / DSM 21871 / SI85-9A1)</name>
    <dbReference type="NCBI Taxonomy" id="287752"/>
    <lineage>
        <taxon>Bacteria</taxon>
        <taxon>Pseudomonadati</taxon>
        <taxon>Pseudomonadota</taxon>
        <taxon>Alphaproteobacteria</taxon>
        <taxon>Hyphomicrobiales</taxon>
        <taxon>Aurantimonadaceae</taxon>
        <taxon>Aurantimonas</taxon>
    </lineage>
</organism>
<evidence type="ECO:0000313" key="2">
    <source>
        <dbReference type="EMBL" id="EAS49714.1"/>
    </source>
</evidence>
<evidence type="ECO:0000313" key="3">
    <source>
        <dbReference type="Proteomes" id="UP000000321"/>
    </source>
</evidence>
<reference evidence="2 3" key="1">
    <citation type="journal article" date="2008" name="Appl. Environ. Microbiol.">
        <title>Genomic insights into Mn(II) oxidation by the marine alphaproteobacterium Aurantimonas sp. strain SI85-9A1.</title>
        <authorList>
            <person name="Dick G.J."/>
            <person name="Podell S."/>
            <person name="Johnson H.A."/>
            <person name="Rivera-Espinoza Y."/>
            <person name="Bernier-Latmani R."/>
            <person name="McCarthy J.K."/>
            <person name="Torpey J.W."/>
            <person name="Clement B.G."/>
            <person name="Gaasterland T."/>
            <person name="Tebo B.M."/>
        </authorList>
    </citation>
    <scope>NUCLEOTIDE SEQUENCE [LARGE SCALE GENOMIC DNA]</scope>
    <source>
        <strain evidence="2 3">SI85-9A1</strain>
    </source>
</reference>
<proteinExistence type="predicted"/>
<dbReference type="EMBL" id="AAPJ01000004">
    <property type="protein sequence ID" value="EAS49714.1"/>
    <property type="molecule type" value="Genomic_DNA"/>
</dbReference>
<sequence length="414" mass="42792">MAAIRGSALGSNGRSDMLRAPLILVSATRCWRPLLPFAAALMLSTAAHAAPAADAPANDPPDCATRYHSALQTIRTGAFAAIKPARAIAFKGDGSLPDGPIFRASAKRGSAEAKALAEAAGIARNRGRASWVGSANDRWIADRIVTDLGEYVSQDASPYLCGGVAAYLDTLKSYMDRIATSPAKAAGHRAVQTAATQDSIRTALIAMGPVPTPRFAPPLRGHPLVFDLRQSKGLERSVQTVAFGPHFDPALPPLAMAETARPALETDADRLAVLDMLIDTARTNGFLAGPSAVAGTAAEPVAGARPKADAATTGAIGGERMKRPVLARLEMLQPLVVGRSAEIGDALVRSALTEAFADIEALDHLAHRPRGGYDPMLAAIAATMDAITTAHGEACDCTGANMAAANADAASANR</sequence>
<gene>
    <name evidence="2" type="ORF">SI859A1_00373</name>
</gene>
<comment type="caution">
    <text evidence="2">The sequence shown here is derived from an EMBL/GenBank/DDBJ whole genome shotgun (WGS) entry which is preliminary data.</text>
</comment>
<evidence type="ECO:0000256" key="1">
    <source>
        <dbReference type="SAM" id="SignalP"/>
    </source>
</evidence>
<dbReference type="HOGENOM" id="CLU_663598_0_0_5"/>
<protein>
    <submittedName>
        <fullName evidence="2">Uncharacterized protein</fullName>
    </submittedName>
</protein>
<dbReference type="BioCyc" id="AURANTIMONAS:SI859A1_00373-MONOMER"/>
<name>Q1YH65_AURMS</name>
<dbReference type="Proteomes" id="UP000000321">
    <property type="component" value="Unassembled WGS sequence"/>
</dbReference>